<keyword evidence="9" id="KW-1015">Disulfide bond</keyword>
<evidence type="ECO:0000256" key="10">
    <source>
        <dbReference type="ARBA" id="ARBA00023180"/>
    </source>
</evidence>
<feature type="domain" description="Bifunctional inhibitor/plant lipid transfer protein/seed storage helical" evidence="14">
    <location>
        <begin position="14"/>
        <end position="105"/>
    </location>
</feature>
<dbReference type="PANTHER" id="PTHR33044">
    <property type="entry name" value="BIFUNCTIONAL INHIBITOR/LIPID-TRANSFER PROTEIN/SEED STORAGE 2S ALBUMIN SUPERFAMILY PROTEIN-RELATED"/>
    <property type="match status" value="1"/>
</dbReference>
<gene>
    <name evidence="15" type="ORF">L484_019980</name>
</gene>
<evidence type="ECO:0000256" key="9">
    <source>
        <dbReference type="ARBA" id="ARBA00023157"/>
    </source>
</evidence>
<evidence type="ECO:0000256" key="6">
    <source>
        <dbReference type="ARBA" id="ARBA00022622"/>
    </source>
</evidence>
<evidence type="ECO:0000256" key="12">
    <source>
        <dbReference type="SAM" id="MobiDB-lite"/>
    </source>
</evidence>
<dbReference type="OrthoDB" id="664243at2759"/>
<reference evidence="16" key="1">
    <citation type="submission" date="2013-01" db="EMBL/GenBank/DDBJ databases">
        <title>Draft Genome Sequence of a Mulberry Tree, Morus notabilis C.K. Schneid.</title>
        <authorList>
            <person name="He N."/>
            <person name="Zhao S."/>
        </authorList>
    </citation>
    <scope>NUCLEOTIDE SEQUENCE</scope>
</reference>
<proteinExistence type="inferred from homology"/>
<evidence type="ECO:0000256" key="3">
    <source>
        <dbReference type="ARBA" id="ARBA00009748"/>
    </source>
</evidence>
<keyword evidence="11" id="KW-0449">Lipoprotein</keyword>
<keyword evidence="7 13" id="KW-0732">Signal</keyword>
<evidence type="ECO:0000313" key="16">
    <source>
        <dbReference type="Proteomes" id="UP000030645"/>
    </source>
</evidence>
<feature type="region of interest" description="Disordered" evidence="12">
    <location>
        <begin position="112"/>
        <end position="158"/>
    </location>
</feature>
<keyword evidence="4" id="KW-0813">Transport</keyword>
<evidence type="ECO:0000256" key="11">
    <source>
        <dbReference type="ARBA" id="ARBA00023288"/>
    </source>
</evidence>
<comment type="function">
    <text evidence="1">Plant non-specific lipid-transfer proteins transfer phospholipids as well as galactolipids across membranes. May play a role in wax or cutin deposition in the cell walls of expanding epidermal cells and certain secretory tissues.</text>
</comment>
<dbReference type="KEGG" id="mnt:21402895"/>
<dbReference type="Pfam" id="PF14368">
    <property type="entry name" value="LTP_2"/>
    <property type="match status" value="1"/>
</dbReference>
<keyword evidence="10" id="KW-0325">Glycoprotein</keyword>
<dbReference type="GO" id="GO:0098552">
    <property type="term" value="C:side of membrane"/>
    <property type="evidence" value="ECO:0007669"/>
    <property type="project" value="UniProtKB-KW"/>
</dbReference>
<keyword evidence="5" id="KW-1003">Cell membrane</keyword>
<keyword evidence="16" id="KW-1185">Reference proteome</keyword>
<keyword evidence="6" id="KW-0336">GPI-anchor</keyword>
<comment type="subcellular location">
    <subcellularLocation>
        <location evidence="2">Cell membrane</location>
        <topology evidence="2">Lipid-anchor</topology>
        <topology evidence="2">GPI-anchor</topology>
    </subcellularLocation>
</comment>
<evidence type="ECO:0000259" key="14">
    <source>
        <dbReference type="Pfam" id="PF14368"/>
    </source>
</evidence>
<evidence type="ECO:0000256" key="7">
    <source>
        <dbReference type="ARBA" id="ARBA00022729"/>
    </source>
</evidence>
<evidence type="ECO:0000313" key="15">
    <source>
        <dbReference type="EMBL" id="EXB56935.1"/>
    </source>
</evidence>
<dbReference type="CDD" id="cd00010">
    <property type="entry name" value="AAI_LTSS"/>
    <property type="match status" value="1"/>
</dbReference>
<comment type="similarity">
    <text evidence="3">Belongs to the plant LTP family.</text>
</comment>
<dbReference type="InterPro" id="IPR043325">
    <property type="entry name" value="LTSS"/>
</dbReference>
<evidence type="ECO:0000256" key="5">
    <source>
        <dbReference type="ARBA" id="ARBA00022475"/>
    </source>
</evidence>
<feature type="compositionally biased region" description="Polar residues" evidence="12">
    <location>
        <begin position="112"/>
        <end position="153"/>
    </location>
</feature>
<dbReference type="eggNOG" id="ENOG502S5ED">
    <property type="taxonomic scope" value="Eukaryota"/>
</dbReference>
<dbReference type="GO" id="GO:0008289">
    <property type="term" value="F:lipid binding"/>
    <property type="evidence" value="ECO:0007669"/>
    <property type="project" value="UniProtKB-KW"/>
</dbReference>
<dbReference type="EMBL" id="KE344319">
    <property type="protein sequence ID" value="EXB56935.1"/>
    <property type="molecule type" value="Genomic_DNA"/>
</dbReference>
<evidence type="ECO:0000256" key="8">
    <source>
        <dbReference type="ARBA" id="ARBA00023121"/>
    </source>
</evidence>
<protein>
    <recommendedName>
        <fullName evidence="14">Bifunctional inhibitor/plant lipid transfer protein/seed storage helical domain-containing protein</fullName>
    </recommendedName>
</protein>
<accession>W9R7N1</accession>
<evidence type="ECO:0000256" key="13">
    <source>
        <dbReference type="SAM" id="SignalP"/>
    </source>
</evidence>
<dbReference type="AlphaFoldDB" id="W9R7N1"/>
<evidence type="ECO:0000256" key="4">
    <source>
        <dbReference type="ARBA" id="ARBA00022448"/>
    </source>
</evidence>
<dbReference type="SUPFAM" id="SSF47699">
    <property type="entry name" value="Bifunctional inhibitor/lipid-transfer protein/seed storage 2S albumin"/>
    <property type="match status" value="1"/>
</dbReference>
<dbReference type="InterPro" id="IPR016140">
    <property type="entry name" value="Bifunc_inhib/LTP/seed_store"/>
</dbReference>
<evidence type="ECO:0000256" key="2">
    <source>
        <dbReference type="ARBA" id="ARBA00004609"/>
    </source>
</evidence>
<feature type="chain" id="PRO_5004931213" description="Bifunctional inhibitor/plant lipid transfer protein/seed storage helical domain-containing protein" evidence="13">
    <location>
        <begin position="19"/>
        <end position="188"/>
    </location>
</feature>
<dbReference type="Proteomes" id="UP000030645">
    <property type="component" value="Unassembled WGS sequence"/>
</dbReference>
<name>W9R7N1_9ROSA</name>
<evidence type="ECO:0000256" key="1">
    <source>
        <dbReference type="ARBA" id="ARBA00003211"/>
    </source>
</evidence>
<keyword evidence="6" id="KW-0472">Membrane</keyword>
<sequence length="188" mass="19331">MSFLNLFFLLSFSAAAVALSQDPSPTIAQCTTRLLPLAPCGPFVQGSMQSPAQLCCDNLKQLYTQQPRCLCLLLNDTTLSSFPINSSLALQLPLLCSVQIDISVCSAGVNGSTSPGSQVSLGSTGTNSSTPVNSTAASPVIQTVPRSNSTTTGHGLANSGGINLRTGSDFVVVMASAFITSVLTEGIL</sequence>
<dbReference type="Gene3D" id="1.10.110.10">
    <property type="entry name" value="Plant lipid-transfer and hydrophobic proteins"/>
    <property type="match status" value="1"/>
</dbReference>
<dbReference type="STRING" id="981085.W9R7N1"/>
<dbReference type="InterPro" id="IPR036312">
    <property type="entry name" value="Bifun_inhib/LTP/seed_sf"/>
</dbReference>
<keyword evidence="8" id="KW-0446">Lipid-binding</keyword>
<organism evidence="15 16">
    <name type="scientific">Morus notabilis</name>
    <dbReference type="NCBI Taxonomy" id="981085"/>
    <lineage>
        <taxon>Eukaryota</taxon>
        <taxon>Viridiplantae</taxon>
        <taxon>Streptophyta</taxon>
        <taxon>Embryophyta</taxon>
        <taxon>Tracheophyta</taxon>
        <taxon>Spermatophyta</taxon>
        <taxon>Magnoliopsida</taxon>
        <taxon>eudicotyledons</taxon>
        <taxon>Gunneridae</taxon>
        <taxon>Pentapetalae</taxon>
        <taxon>rosids</taxon>
        <taxon>fabids</taxon>
        <taxon>Rosales</taxon>
        <taxon>Moraceae</taxon>
        <taxon>Moreae</taxon>
        <taxon>Morus</taxon>
    </lineage>
</organism>
<dbReference type="GO" id="GO:0005886">
    <property type="term" value="C:plasma membrane"/>
    <property type="evidence" value="ECO:0007669"/>
    <property type="project" value="UniProtKB-SubCell"/>
</dbReference>
<feature type="signal peptide" evidence="13">
    <location>
        <begin position="1"/>
        <end position="18"/>
    </location>
</feature>